<evidence type="ECO:0000313" key="2">
    <source>
        <dbReference type="EMBL" id="KAF9147340.1"/>
    </source>
</evidence>
<reference evidence="2" key="1">
    <citation type="journal article" date="2020" name="Fungal Divers.">
        <title>Resolving the Mortierellaceae phylogeny through synthesis of multi-gene phylogenetics and phylogenomics.</title>
        <authorList>
            <person name="Vandepol N."/>
            <person name="Liber J."/>
            <person name="Desiro A."/>
            <person name="Na H."/>
            <person name="Kennedy M."/>
            <person name="Barry K."/>
            <person name="Grigoriev I.V."/>
            <person name="Miller A.N."/>
            <person name="O'Donnell K."/>
            <person name="Stajich J.E."/>
            <person name="Bonito G."/>
        </authorList>
    </citation>
    <scope>NUCLEOTIDE SEQUENCE</scope>
    <source>
        <strain evidence="2">NRRL 6426</strain>
    </source>
</reference>
<evidence type="ECO:0000313" key="3">
    <source>
        <dbReference type="Proteomes" id="UP000748756"/>
    </source>
</evidence>
<dbReference type="AlphaFoldDB" id="A0A9P5RVP2"/>
<proteinExistence type="predicted"/>
<organism evidence="2 3">
    <name type="scientific">Linnemannia schmuckeri</name>
    <dbReference type="NCBI Taxonomy" id="64567"/>
    <lineage>
        <taxon>Eukaryota</taxon>
        <taxon>Fungi</taxon>
        <taxon>Fungi incertae sedis</taxon>
        <taxon>Mucoromycota</taxon>
        <taxon>Mortierellomycotina</taxon>
        <taxon>Mortierellomycetes</taxon>
        <taxon>Mortierellales</taxon>
        <taxon>Mortierellaceae</taxon>
        <taxon>Linnemannia</taxon>
    </lineage>
</organism>
<dbReference type="EMBL" id="JAAAUQ010000827">
    <property type="protein sequence ID" value="KAF9147340.1"/>
    <property type="molecule type" value="Genomic_DNA"/>
</dbReference>
<keyword evidence="3" id="KW-1185">Reference proteome</keyword>
<feature type="region of interest" description="Disordered" evidence="1">
    <location>
        <begin position="103"/>
        <end position="133"/>
    </location>
</feature>
<dbReference type="OrthoDB" id="2391952at2759"/>
<gene>
    <name evidence="2" type="ORF">BG015_011043</name>
</gene>
<dbReference type="Proteomes" id="UP000748756">
    <property type="component" value="Unassembled WGS sequence"/>
</dbReference>
<comment type="caution">
    <text evidence="2">The sequence shown here is derived from an EMBL/GenBank/DDBJ whole genome shotgun (WGS) entry which is preliminary data.</text>
</comment>
<evidence type="ECO:0000256" key="1">
    <source>
        <dbReference type="SAM" id="MobiDB-lite"/>
    </source>
</evidence>
<protein>
    <submittedName>
        <fullName evidence="2">Uncharacterized protein</fullName>
    </submittedName>
</protein>
<accession>A0A9P5RVP2</accession>
<name>A0A9P5RVP2_9FUNG</name>
<sequence>MFPIYDFLLKEMFFGRLEPLTISEDSDLVDDVPRFVSILLESHAKTLKTVRWLGPTGIGQDERLNLKWFLYACLNLELVEITQDNRSCSSGQGTIGTVILDHDPTTLSARPSPSSTPTPTKTPPILSKIGLSS</sequence>